<dbReference type="Pfam" id="PF05685">
    <property type="entry name" value="Uma2"/>
    <property type="match status" value="1"/>
</dbReference>
<dbReference type="CDD" id="cd06260">
    <property type="entry name" value="DUF820-like"/>
    <property type="match status" value="1"/>
</dbReference>
<dbReference type="InterPro" id="IPR012296">
    <property type="entry name" value="Nuclease_put_TT1808"/>
</dbReference>
<accession>B0BYV0</accession>
<dbReference type="InterPro" id="IPR008538">
    <property type="entry name" value="Uma2"/>
</dbReference>
<evidence type="ECO:0000313" key="3">
    <source>
        <dbReference type="Proteomes" id="UP000000268"/>
    </source>
</evidence>
<dbReference type="InterPro" id="IPR011335">
    <property type="entry name" value="Restrct_endonuc-II-like"/>
</dbReference>
<dbReference type="KEGG" id="amr:AM1_2101"/>
<dbReference type="EMBL" id="CP000828">
    <property type="protein sequence ID" value="ABW27116.1"/>
    <property type="molecule type" value="Genomic_DNA"/>
</dbReference>
<evidence type="ECO:0000313" key="2">
    <source>
        <dbReference type="EMBL" id="ABW27116.1"/>
    </source>
</evidence>
<dbReference type="PANTHER" id="PTHR35400">
    <property type="entry name" value="SLR1083 PROTEIN"/>
    <property type="match status" value="1"/>
</dbReference>
<dbReference type="eggNOG" id="COG4636">
    <property type="taxonomic scope" value="Bacteria"/>
</dbReference>
<organism evidence="2 3">
    <name type="scientific">Acaryochloris marina (strain MBIC 11017)</name>
    <dbReference type="NCBI Taxonomy" id="329726"/>
    <lineage>
        <taxon>Bacteria</taxon>
        <taxon>Bacillati</taxon>
        <taxon>Cyanobacteriota</taxon>
        <taxon>Cyanophyceae</taxon>
        <taxon>Acaryochloridales</taxon>
        <taxon>Acaryochloridaceae</taxon>
        <taxon>Acaryochloris</taxon>
    </lineage>
</organism>
<feature type="domain" description="Putative restriction endonuclease" evidence="1">
    <location>
        <begin position="15"/>
        <end position="170"/>
    </location>
</feature>
<name>B0BYV0_ACAM1</name>
<gene>
    <name evidence="2" type="ordered locus">AM1_2101</name>
</gene>
<dbReference type="SUPFAM" id="SSF52980">
    <property type="entry name" value="Restriction endonuclease-like"/>
    <property type="match status" value="1"/>
</dbReference>
<sequence>MWSVANYHHMVEAGILSDCHVELLQGKIVDRTPEGPLHTHSGEGTAQFLRQHLQGQTWIREAHPITLNTSKPEPDLAIVRLPWSQYRQRHPDPSEVYWLIEISDSSIAIDSGYKLKIYTSAGIPEYWIVNLRKQQVSVYRQPESEHYRSVETYQDGELTPLAFPTLRVSVSLLLAQEV</sequence>
<dbReference type="Gene3D" id="3.90.1570.10">
    <property type="entry name" value="tt1808, chain A"/>
    <property type="match status" value="1"/>
</dbReference>
<dbReference type="STRING" id="329726.AM1_2101"/>
<proteinExistence type="predicted"/>
<dbReference type="PANTHER" id="PTHR35400:SF1">
    <property type="entry name" value="SLR1083 PROTEIN"/>
    <property type="match status" value="1"/>
</dbReference>
<protein>
    <recommendedName>
        <fullName evidence="1">Putative restriction endonuclease domain-containing protein</fullName>
    </recommendedName>
</protein>
<dbReference type="HOGENOM" id="CLU_076312_2_0_3"/>
<dbReference type="AlphaFoldDB" id="B0BYV0"/>
<reference evidence="2 3" key="1">
    <citation type="journal article" date="2008" name="Proc. Natl. Acad. Sci. U.S.A.">
        <title>Niche adaptation and genome expansion in the chlorophyll d-producing cyanobacterium Acaryochloris marina.</title>
        <authorList>
            <person name="Swingley W.D."/>
            <person name="Chen M."/>
            <person name="Cheung P.C."/>
            <person name="Conrad A.L."/>
            <person name="Dejesa L.C."/>
            <person name="Hao J."/>
            <person name="Honchak B.M."/>
            <person name="Karbach L.E."/>
            <person name="Kurdoglu A."/>
            <person name="Lahiri S."/>
            <person name="Mastrian S.D."/>
            <person name="Miyashita H."/>
            <person name="Page L."/>
            <person name="Ramakrishna P."/>
            <person name="Satoh S."/>
            <person name="Sattley W.M."/>
            <person name="Shimada Y."/>
            <person name="Taylor H.L."/>
            <person name="Tomo T."/>
            <person name="Tsuchiya T."/>
            <person name="Wang Z.T."/>
            <person name="Raymond J."/>
            <person name="Mimuro M."/>
            <person name="Blankenship R.E."/>
            <person name="Touchman J.W."/>
        </authorList>
    </citation>
    <scope>NUCLEOTIDE SEQUENCE [LARGE SCALE GENOMIC DNA]</scope>
    <source>
        <strain evidence="3">MBIC 11017</strain>
    </source>
</reference>
<keyword evidence="3" id="KW-1185">Reference proteome</keyword>
<evidence type="ECO:0000259" key="1">
    <source>
        <dbReference type="Pfam" id="PF05685"/>
    </source>
</evidence>
<dbReference type="Proteomes" id="UP000000268">
    <property type="component" value="Chromosome"/>
</dbReference>